<reference evidence="3" key="1">
    <citation type="submission" date="2022-10" db="EMBL/GenBank/DDBJ databases">
        <title>Gaoshiqiia sediminis gen. nov., sp. nov., isolated from coastal sediment.</title>
        <authorList>
            <person name="Yu W.X."/>
            <person name="Mu D.S."/>
            <person name="Du J.Z."/>
            <person name="Liang Y.Q."/>
        </authorList>
    </citation>
    <scope>NUCLEOTIDE SEQUENCE</scope>
    <source>
        <strain evidence="3">A06</strain>
    </source>
</reference>
<name>A0AA42C5V5_9BACT</name>
<feature type="transmembrane region" description="Helical" evidence="1">
    <location>
        <begin position="85"/>
        <end position="104"/>
    </location>
</feature>
<keyword evidence="1" id="KW-0472">Membrane</keyword>
<dbReference type="RefSeq" id="WP_282590534.1">
    <property type="nucleotide sequence ID" value="NZ_JAPAAF010000004.1"/>
</dbReference>
<dbReference type="InterPro" id="IPR046216">
    <property type="entry name" value="DUF6249"/>
</dbReference>
<evidence type="ECO:0000313" key="4">
    <source>
        <dbReference type="Proteomes" id="UP001163821"/>
    </source>
</evidence>
<accession>A0AA42C5V5</accession>
<keyword evidence="4" id="KW-1185">Reference proteome</keyword>
<comment type="caution">
    <text evidence="3">The sequence shown here is derived from an EMBL/GenBank/DDBJ whole genome shotgun (WGS) entry which is preliminary data.</text>
</comment>
<dbReference type="EMBL" id="JAPAAF010000004">
    <property type="protein sequence ID" value="MCW0481924.1"/>
    <property type="molecule type" value="Genomic_DNA"/>
</dbReference>
<dbReference type="AlphaFoldDB" id="A0AA42C5V5"/>
<feature type="transmembrane region" description="Helical" evidence="1">
    <location>
        <begin position="53"/>
        <end position="73"/>
    </location>
</feature>
<evidence type="ECO:0000259" key="2">
    <source>
        <dbReference type="Pfam" id="PF19762"/>
    </source>
</evidence>
<gene>
    <name evidence="3" type="ORF">N2K84_04220</name>
</gene>
<keyword evidence="1" id="KW-0812">Transmembrane</keyword>
<keyword evidence="1" id="KW-1133">Transmembrane helix</keyword>
<protein>
    <recommendedName>
        <fullName evidence="2">DUF6249 domain-containing protein</fullName>
    </recommendedName>
</protein>
<sequence length="111" mass="12396">MNEDIIIPVSFFAFVFAMLYVYLTTRNKERMALIEKGADPSLFKAKPQVGSFFTLKMGLFFMGIALGVLFGNVLDLYTGLEEGTAYVSMIFLFGGLGLIAGYWVQSNREKP</sequence>
<feature type="domain" description="DUF6249" evidence="2">
    <location>
        <begin position="9"/>
        <end position="105"/>
    </location>
</feature>
<dbReference type="Pfam" id="PF19762">
    <property type="entry name" value="DUF6249"/>
    <property type="match status" value="1"/>
</dbReference>
<organism evidence="3 4">
    <name type="scientific">Gaoshiqia sediminis</name>
    <dbReference type="NCBI Taxonomy" id="2986998"/>
    <lineage>
        <taxon>Bacteria</taxon>
        <taxon>Pseudomonadati</taxon>
        <taxon>Bacteroidota</taxon>
        <taxon>Bacteroidia</taxon>
        <taxon>Marinilabiliales</taxon>
        <taxon>Prolixibacteraceae</taxon>
        <taxon>Gaoshiqia</taxon>
    </lineage>
</organism>
<evidence type="ECO:0000313" key="3">
    <source>
        <dbReference type="EMBL" id="MCW0481924.1"/>
    </source>
</evidence>
<evidence type="ECO:0000256" key="1">
    <source>
        <dbReference type="SAM" id="Phobius"/>
    </source>
</evidence>
<proteinExistence type="predicted"/>
<feature type="transmembrane region" description="Helical" evidence="1">
    <location>
        <begin position="6"/>
        <end position="23"/>
    </location>
</feature>
<dbReference type="Proteomes" id="UP001163821">
    <property type="component" value="Unassembled WGS sequence"/>
</dbReference>